<proteinExistence type="predicted"/>
<organism evidence="2 3">
    <name type="scientific">Streptomyces turgidiscabies</name>
    <dbReference type="NCBI Taxonomy" id="85558"/>
    <lineage>
        <taxon>Bacteria</taxon>
        <taxon>Bacillati</taxon>
        <taxon>Actinomycetota</taxon>
        <taxon>Actinomycetes</taxon>
        <taxon>Kitasatosporales</taxon>
        <taxon>Streptomycetaceae</taxon>
        <taxon>Streptomyces</taxon>
    </lineage>
</organism>
<sequence>MLRFQSPCEVRVTTTSEPVGLSATSSTARRSAASAGSVGGWQGWQGWQGWRGWRGWRGADVVDGWRTTARTVGSSRAWRPLWASAASQRVINSVTAFVRREPVFVPRQPG</sequence>
<dbReference type="EMBL" id="JAUSZS010000007">
    <property type="protein sequence ID" value="MDQ0935768.1"/>
    <property type="molecule type" value="Genomic_DNA"/>
</dbReference>
<name>A0ABU0RUU3_9ACTN</name>
<dbReference type="Proteomes" id="UP001223072">
    <property type="component" value="Unassembled WGS sequence"/>
</dbReference>
<gene>
    <name evidence="2" type="ORF">QFZ49_005740</name>
</gene>
<feature type="compositionally biased region" description="Low complexity" evidence="1">
    <location>
        <begin position="22"/>
        <end position="36"/>
    </location>
</feature>
<reference evidence="2 3" key="1">
    <citation type="submission" date="2023-07" db="EMBL/GenBank/DDBJ databases">
        <title>Comparative genomics of wheat-associated soil bacteria to identify genetic determinants of phenazine resistance.</title>
        <authorList>
            <person name="Mouncey N."/>
        </authorList>
    </citation>
    <scope>NUCLEOTIDE SEQUENCE [LARGE SCALE GENOMIC DNA]</scope>
    <source>
        <strain evidence="2 3">W2I16</strain>
    </source>
</reference>
<feature type="region of interest" description="Disordered" evidence="1">
    <location>
        <begin position="15"/>
        <end position="44"/>
    </location>
</feature>
<evidence type="ECO:0000256" key="1">
    <source>
        <dbReference type="SAM" id="MobiDB-lite"/>
    </source>
</evidence>
<protein>
    <submittedName>
        <fullName evidence="2">Uncharacterized protein</fullName>
    </submittedName>
</protein>
<evidence type="ECO:0000313" key="2">
    <source>
        <dbReference type="EMBL" id="MDQ0935768.1"/>
    </source>
</evidence>
<evidence type="ECO:0000313" key="3">
    <source>
        <dbReference type="Proteomes" id="UP001223072"/>
    </source>
</evidence>
<keyword evidence="3" id="KW-1185">Reference proteome</keyword>
<comment type="caution">
    <text evidence="2">The sequence shown here is derived from an EMBL/GenBank/DDBJ whole genome shotgun (WGS) entry which is preliminary data.</text>
</comment>
<accession>A0ABU0RUU3</accession>